<accession>A0A8S5T4U6</accession>
<protein>
    <submittedName>
        <fullName evidence="1">Uncharacterized protein</fullName>
    </submittedName>
</protein>
<dbReference type="EMBL" id="BK032748">
    <property type="protein sequence ID" value="DAF58257.1"/>
    <property type="molecule type" value="Genomic_DNA"/>
</dbReference>
<evidence type="ECO:0000313" key="1">
    <source>
        <dbReference type="EMBL" id="DAF58257.1"/>
    </source>
</evidence>
<sequence length="35" mass="4026">MTPPPGGFFRHKAKPRRAATLRGFFIQTLDGRLKR</sequence>
<name>A0A8S5T4U6_9CAUD</name>
<proteinExistence type="predicted"/>
<reference evidence="1" key="1">
    <citation type="journal article" date="2021" name="Proc. Natl. Acad. Sci. U.S.A.">
        <title>A Catalog of Tens of Thousands of Viruses from Human Metagenomes Reveals Hidden Associations with Chronic Diseases.</title>
        <authorList>
            <person name="Tisza M.J."/>
            <person name="Buck C.B."/>
        </authorList>
    </citation>
    <scope>NUCLEOTIDE SEQUENCE</scope>
    <source>
        <strain evidence="1">CtMBu2</strain>
    </source>
</reference>
<organism evidence="1">
    <name type="scientific">Siphoviridae sp. ctMBu2</name>
    <dbReference type="NCBI Taxonomy" id="2827853"/>
    <lineage>
        <taxon>Viruses</taxon>
        <taxon>Duplodnaviria</taxon>
        <taxon>Heunggongvirae</taxon>
        <taxon>Uroviricota</taxon>
        <taxon>Caudoviricetes</taxon>
    </lineage>
</organism>